<feature type="transmembrane region" description="Helical" evidence="1">
    <location>
        <begin position="198"/>
        <end position="219"/>
    </location>
</feature>
<feature type="transmembrane region" description="Helical" evidence="1">
    <location>
        <begin position="76"/>
        <end position="99"/>
    </location>
</feature>
<evidence type="ECO:0000313" key="2">
    <source>
        <dbReference type="EMBL" id="KAK7016122.1"/>
    </source>
</evidence>
<reference evidence="2 3" key="1">
    <citation type="journal article" date="2024" name="J Genomics">
        <title>Draft genome sequencing and assembly of Favolaschia claudopus CIRM-BRFM 2984 isolated from oak limbs.</title>
        <authorList>
            <person name="Navarro D."/>
            <person name="Drula E."/>
            <person name="Chaduli D."/>
            <person name="Cazenave R."/>
            <person name="Ahrendt S."/>
            <person name="Wang J."/>
            <person name="Lipzen A."/>
            <person name="Daum C."/>
            <person name="Barry K."/>
            <person name="Grigoriev I.V."/>
            <person name="Favel A."/>
            <person name="Rosso M.N."/>
            <person name="Martin F."/>
        </authorList>
    </citation>
    <scope>NUCLEOTIDE SEQUENCE [LARGE SCALE GENOMIC DNA]</scope>
    <source>
        <strain evidence="2 3">CIRM-BRFM 2984</strain>
    </source>
</reference>
<proteinExistence type="predicted"/>
<dbReference type="Proteomes" id="UP001362999">
    <property type="component" value="Unassembled WGS sequence"/>
</dbReference>
<protein>
    <submittedName>
        <fullName evidence="2">Uncharacterized protein</fullName>
    </submittedName>
</protein>
<evidence type="ECO:0000313" key="3">
    <source>
        <dbReference type="Proteomes" id="UP001362999"/>
    </source>
</evidence>
<organism evidence="2 3">
    <name type="scientific">Favolaschia claudopus</name>
    <dbReference type="NCBI Taxonomy" id="2862362"/>
    <lineage>
        <taxon>Eukaryota</taxon>
        <taxon>Fungi</taxon>
        <taxon>Dikarya</taxon>
        <taxon>Basidiomycota</taxon>
        <taxon>Agaricomycotina</taxon>
        <taxon>Agaricomycetes</taxon>
        <taxon>Agaricomycetidae</taxon>
        <taxon>Agaricales</taxon>
        <taxon>Marasmiineae</taxon>
        <taxon>Mycenaceae</taxon>
        <taxon>Favolaschia</taxon>
    </lineage>
</organism>
<comment type="caution">
    <text evidence="2">The sequence shown here is derived from an EMBL/GenBank/DDBJ whole genome shotgun (WGS) entry which is preliminary data.</text>
</comment>
<keyword evidence="1" id="KW-0812">Transmembrane</keyword>
<evidence type="ECO:0000256" key="1">
    <source>
        <dbReference type="SAM" id="Phobius"/>
    </source>
</evidence>
<feature type="transmembrane region" description="Helical" evidence="1">
    <location>
        <begin position="6"/>
        <end position="26"/>
    </location>
</feature>
<dbReference type="AlphaFoldDB" id="A0AAW0ATI9"/>
<keyword evidence="1" id="KW-1133">Transmembrane helix</keyword>
<feature type="transmembrane region" description="Helical" evidence="1">
    <location>
        <begin position="38"/>
        <end position="56"/>
    </location>
</feature>
<keyword evidence="3" id="KW-1185">Reference proteome</keyword>
<sequence>MPIPFACLRAAATISLVCWFVHRYYAHSVRMPSCRCDYFAGMLVCTPLLCPFRSHAFVPLRLFCWYAGLYTAAMPIPFACLRAAATILLVCWFVHRYYAHSVRMPSCRCDYFAGMLVCTPLLCPFRSHAFVPLRLFRWYAGLYTAAMPIPFACLRAAATNYSLVCWFIHRYLCLLVVHRSMPHSVRMPSCRCDKLFRWYAGLYTATMPILVTKLDSLVYG</sequence>
<keyword evidence="1" id="KW-0472">Membrane</keyword>
<dbReference type="EMBL" id="JAWWNJ010000052">
    <property type="protein sequence ID" value="KAK7016122.1"/>
    <property type="molecule type" value="Genomic_DNA"/>
</dbReference>
<gene>
    <name evidence="2" type="ORF">R3P38DRAFT_3203933</name>
</gene>
<name>A0AAW0ATI9_9AGAR</name>
<accession>A0AAW0ATI9</accession>